<dbReference type="STRING" id="1855912.LuPra_01417"/>
<dbReference type="SMART" id="SM00564">
    <property type="entry name" value="PQQ"/>
    <property type="match status" value="7"/>
</dbReference>
<accession>A0A143PKC9</accession>
<organism evidence="7 8">
    <name type="scientific">Luteitalea pratensis</name>
    <dbReference type="NCBI Taxonomy" id="1855912"/>
    <lineage>
        <taxon>Bacteria</taxon>
        <taxon>Pseudomonadati</taxon>
        <taxon>Acidobacteriota</taxon>
        <taxon>Vicinamibacteria</taxon>
        <taxon>Vicinamibacterales</taxon>
        <taxon>Vicinamibacteraceae</taxon>
        <taxon>Luteitalea</taxon>
    </lineage>
</organism>
<dbReference type="SUPFAM" id="SSF50998">
    <property type="entry name" value="Quinoprotein alcohol dehydrogenase-like"/>
    <property type="match status" value="1"/>
</dbReference>
<proteinExistence type="inferred from homology"/>
<feature type="domain" description="Pyrrolo-quinoline quinone repeat" evidence="6">
    <location>
        <begin position="41"/>
        <end position="600"/>
    </location>
</feature>
<evidence type="ECO:0000313" key="7">
    <source>
        <dbReference type="EMBL" id="AMY08224.1"/>
    </source>
</evidence>
<feature type="signal peptide" evidence="5">
    <location>
        <begin position="1"/>
        <end position="21"/>
    </location>
</feature>
<dbReference type="Pfam" id="PF01011">
    <property type="entry name" value="PQQ"/>
    <property type="match status" value="1"/>
</dbReference>
<dbReference type="InterPro" id="IPR018391">
    <property type="entry name" value="PQQ_b-propeller_rpt"/>
</dbReference>
<evidence type="ECO:0000313" key="8">
    <source>
        <dbReference type="Proteomes" id="UP000076079"/>
    </source>
</evidence>
<feature type="chain" id="PRO_5007511519" evidence="5">
    <location>
        <begin position="22"/>
        <end position="633"/>
    </location>
</feature>
<dbReference type="AlphaFoldDB" id="A0A143PKC9"/>
<name>A0A143PKC9_LUTPR</name>
<dbReference type="InterPro" id="IPR011047">
    <property type="entry name" value="Quinoprotein_ADH-like_sf"/>
</dbReference>
<evidence type="ECO:0000256" key="3">
    <source>
        <dbReference type="ARBA" id="ARBA00023002"/>
    </source>
</evidence>
<keyword evidence="5" id="KW-0732">Signal</keyword>
<evidence type="ECO:0000256" key="2">
    <source>
        <dbReference type="ARBA" id="ARBA00008156"/>
    </source>
</evidence>
<dbReference type="Gene3D" id="2.140.10.10">
    <property type="entry name" value="Quinoprotein alcohol dehydrogenase-like superfamily"/>
    <property type="match status" value="1"/>
</dbReference>
<reference evidence="7 8" key="1">
    <citation type="journal article" date="2016" name="Genome Announc.">
        <title>First Complete Genome Sequence of a Subdivision 6 Acidobacterium Strain.</title>
        <authorList>
            <person name="Huang S."/>
            <person name="Vieira S."/>
            <person name="Bunk B."/>
            <person name="Riedel T."/>
            <person name="Sproer C."/>
            <person name="Overmann J."/>
        </authorList>
    </citation>
    <scope>NUCLEOTIDE SEQUENCE [LARGE SCALE GENOMIC DNA]</scope>
    <source>
        <strain evidence="8">DSM 100886 HEG_-6_39</strain>
    </source>
</reference>
<protein>
    <submittedName>
        <fullName evidence="7">Quinate/shikimate dehydrogenase (Quinone)</fullName>
        <ecNumber evidence="7">1.1.5.8</ecNumber>
    </submittedName>
</protein>
<evidence type="ECO:0000256" key="5">
    <source>
        <dbReference type="SAM" id="SignalP"/>
    </source>
</evidence>
<dbReference type="InterPro" id="IPR002372">
    <property type="entry name" value="PQQ_rpt_dom"/>
</dbReference>
<comment type="similarity">
    <text evidence="2">Belongs to the bacterial PQQ dehydrogenase family.</text>
</comment>
<evidence type="ECO:0000256" key="4">
    <source>
        <dbReference type="SAM" id="MobiDB-lite"/>
    </source>
</evidence>
<evidence type="ECO:0000256" key="1">
    <source>
        <dbReference type="ARBA" id="ARBA00001931"/>
    </source>
</evidence>
<reference evidence="8" key="2">
    <citation type="submission" date="2016-04" db="EMBL/GenBank/DDBJ databases">
        <title>First Complete Genome Sequence of a Subdivision 6 Acidobacterium.</title>
        <authorList>
            <person name="Huang S."/>
            <person name="Vieira S."/>
            <person name="Bunk B."/>
            <person name="Riedel T."/>
            <person name="Sproeer C."/>
            <person name="Overmann J."/>
        </authorList>
    </citation>
    <scope>NUCLEOTIDE SEQUENCE [LARGE SCALE GENOMIC DNA]</scope>
    <source>
        <strain evidence="8">DSM 100886 HEG_-6_39</strain>
    </source>
</reference>
<dbReference type="EC" id="1.1.5.8" evidence="7"/>
<dbReference type="KEGG" id="abac:LuPra_01417"/>
<comment type="cofactor">
    <cofactor evidence="1">
        <name>pyrroloquinoline quinone</name>
        <dbReference type="ChEBI" id="CHEBI:58442"/>
    </cofactor>
</comment>
<dbReference type="EMBL" id="CP015136">
    <property type="protein sequence ID" value="AMY08224.1"/>
    <property type="molecule type" value="Genomic_DNA"/>
</dbReference>
<gene>
    <name evidence="7" type="primary">quiA_1</name>
    <name evidence="7" type="ORF">LuPra_01417</name>
</gene>
<keyword evidence="8" id="KW-1185">Reference proteome</keyword>
<sequence precursor="true">MLGMQSLVKSWQGVTGGVALAALVAAAVAQVSSATPTPREWRDYAGGPDSSRFVAATQITKRNVGKLQVAWSYADGDTDFNPLVVRGVIYTRARGNALVAVDAATGKELWASAEFKAFAIRGVNYWESADGSDQRLLFSTLNMLRALDAKTGKPIPTFGKDGVVDLREGLDRDPAKVEQQSRLPGRVFENLLILGSATNREYASAPGDIRAFDVRTGAMVWSFRTVPRTGDEGADTWPANARATVGGANNWAESSVDVTRGIVYVPTGSAKHNFYGGYRHGDNLYSDSLIALDARTGKRVWHFQTVHHDIWDVDNNSAPQLTTVRHDGRSVDVVAQASKTGYLYVFDRATGKPIWPIEERPVPQGTTVPGEKLSPTQPFPTKPAPFARQSFTVDDLNPYILTAEERDQFRQRVAKARNEGPFTPIGFEEVVHMPGNQGGSNWGSTAANPTDGHVYVIGFNVPTILRLLKPGEKRPARAGAPEEIVREGYPVTDGFGLYPTIIKPPYTTLTAYDLNTGAIAWQKGLGDDLRLLPIGIKGTGSAATVKGGLIVTGTGLLFATAADRKVHVYDSGDGKELATFPLGGPTSGGPSMYELGGRQYLLITASAAQPTGPAAIPTPHTGPTGLVAYALPK</sequence>
<feature type="region of interest" description="Disordered" evidence="4">
    <location>
        <begin position="356"/>
        <end position="386"/>
    </location>
</feature>
<dbReference type="PANTHER" id="PTHR32303">
    <property type="entry name" value="QUINOPROTEIN ALCOHOL DEHYDROGENASE (CYTOCHROME C)"/>
    <property type="match status" value="1"/>
</dbReference>
<dbReference type="Proteomes" id="UP000076079">
    <property type="component" value="Chromosome"/>
</dbReference>
<evidence type="ECO:0000259" key="6">
    <source>
        <dbReference type="Pfam" id="PF01011"/>
    </source>
</evidence>
<dbReference type="GO" id="GO:0047519">
    <property type="term" value="F:quinate dehydrogenase (quinone) activity"/>
    <property type="evidence" value="ECO:0007669"/>
    <property type="project" value="UniProtKB-EC"/>
</dbReference>
<dbReference type="PATRIC" id="fig|1813736.3.peg.1469"/>
<keyword evidence="3 7" id="KW-0560">Oxidoreductase</keyword>